<organism evidence="1 2">
    <name type="scientific">Araneus ventricosus</name>
    <name type="common">Orbweaver spider</name>
    <name type="synonym">Epeira ventricosa</name>
    <dbReference type="NCBI Taxonomy" id="182803"/>
    <lineage>
        <taxon>Eukaryota</taxon>
        <taxon>Metazoa</taxon>
        <taxon>Ecdysozoa</taxon>
        <taxon>Arthropoda</taxon>
        <taxon>Chelicerata</taxon>
        <taxon>Arachnida</taxon>
        <taxon>Araneae</taxon>
        <taxon>Araneomorphae</taxon>
        <taxon>Entelegynae</taxon>
        <taxon>Araneoidea</taxon>
        <taxon>Araneidae</taxon>
        <taxon>Araneus</taxon>
    </lineage>
</organism>
<name>A0A4Y2FMZ4_ARAVE</name>
<evidence type="ECO:0000313" key="2">
    <source>
        <dbReference type="Proteomes" id="UP000499080"/>
    </source>
</evidence>
<dbReference type="Proteomes" id="UP000499080">
    <property type="component" value="Unassembled WGS sequence"/>
</dbReference>
<gene>
    <name evidence="1" type="ORF">AVEN_8527_1</name>
</gene>
<keyword evidence="2" id="KW-1185">Reference proteome</keyword>
<evidence type="ECO:0000313" key="1">
    <source>
        <dbReference type="EMBL" id="GBM41855.1"/>
    </source>
</evidence>
<dbReference type="AlphaFoldDB" id="A0A4Y2FMZ4"/>
<accession>A0A4Y2FMZ4</accession>
<reference evidence="1 2" key="1">
    <citation type="journal article" date="2019" name="Sci. Rep.">
        <title>Orb-weaving spider Araneus ventricosus genome elucidates the spidroin gene catalogue.</title>
        <authorList>
            <person name="Kono N."/>
            <person name="Nakamura H."/>
            <person name="Ohtoshi R."/>
            <person name="Moran D.A.P."/>
            <person name="Shinohara A."/>
            <person name="Yoshida Y."/>
            <person name="Fujiwara M."/>
            <person name="Mori M."/>
            <person name="Tomita M."/>
            <person name="Arakawa K."/>
        </authorList>
    </citation>
    <scope>NUCLEOTIDE SEQUENCE [LARGE SCALE GENOMIC DNA]</scope>
</reference>
<sequence length="98" mass="11032">MVPISLMETDPGFSEEFHVKSSPVGRAINTRRRKEEGESLWRSVRSASWSYLSGRTTFLSDVVVTWKRAGGRIKRMAVMRPGISLRPVYVISQGLFGS</sequence>
<comment type="caution">
    <text evidence="1">The sequence shown here is derived from an EMBL/GenBank/DDBJ whole genome shotgun (WGS) entry which is preliminary data.</text>
</comment>
<dbReference type="EMBL" id="BGPR01000976">
    <property type="protein sequence ID" value="GBM41855.1"/>
    <property type="molecule type" value="Genomic_DNA"/>
</dbReference>
<proteinExistence type="predicted"/>
<protein>
    <submittedName>
        <fullName evidence="1">Uncharacterized protein</fullName>
    </submittedName>
</protein>